<evidence type="ECO:0008006" key="3">
    <source>
        <dbReference type="Google" id="ProtNLM"/>
    </source>
</evidence>
<dbReference type="Gene3D" id="3.30.40.10">
    <property type="entry name" value="Zinc/RING finger domain, C3HC4 (zinc finger)"/>
    <property type="match status" value="1"/>
</dbReference>
<organism evidence="1 2">
    <name type="scientific">Mytilus galloprovincialis</name>
    <name type="common">Mediterranean mussel</name>
    <dbReference type="NCBI Taxonomy" id="29158"/>
    <lineage>
        <taxon>Eukaryota</taxon>
        <taxon>Metazoa</taxon>
        <taxon>Spiralia</taxon>
        <taxon>Lophotrochozoa</taxon>
        <taxon>Mollusca</taxon>
        <taxon>Bivalvia</taxon>
        <taxon>Autobranchia</taxon>
        <taxon>Pteriomorphia</taxon>
        <taxon>Mytilida</taxon>
        <taxon>Mytiloidea</taxon>
        <taxon>Mytilidae</taxon>
        <taxon>Mytilinae</taxon>
        <taxon>Mytilus</taxon>
    </lineage>
</organism>
<comment type="caution">
    <text evidence="1">The sequence shown here is derived from an EMBL/GenBank/DDBJ whole genome shotgun (WGS) entry which is preliminary data.</text>
</comment>
<dbReference type="SUPFAM" id="SSF57903">
    <property type="entry name" value="FYVE/PHD zinc finger"/>
    <property type="match status" value="1"/>
</dbReference>
<proteinExistence type="predicted"/>
<protein>
    <recommendedName>
        <fullName evidence="3">Zinc finger PHD-type domain-containing protein</fullName>
    </recommendedName>
</protein>
<evidence type="ECO:0000313" key="2">
    <source>
        <dbReference type="Proteomes" id="UP000596742"/>
    </source>
</evidence>
<sequence>MRVLSGQEKYRRALDLGQKITAVIAEKLFKDHTHHIKNLEILLDLLQQTKPYAITCTEVFVDEIEGATLQQNQDIIITSNVNTDELNQETAQEHIDEARPHLIEDIAILSWILKYKNSTLDDIISEKTQADVNNLLDVSLKNNKIFDEHVNLQCIKKYFTNEAWNQLKIKITEKNLHDQDSLACDCCLDWQHLKCAGLKSVQKQSYWICKICSKS</sequence>
<dbReference type="EMBL" id="UYJE01010452">
    <property type="protein sequence ID" value="VDI83251.1"/>
    <property type="molecule type" value="Genomic_DNA"/>
</dbReference>
<name>A0A8B6HS58_MYTGA</name>
<dbReference type="InterPro" id="IPR011011">
    <property type="entry name" value="Znf_FYVE_PHD"/>
</dbReference>
<dbReference type="AlphaFoldDB" id="A0A8B6HS58"/>
<evidence type="ECO:0000313" key="1">
    <source>
        <dbReference type="EMBL" id="VDI83251.1"/>
    </source>
</evidence>
<keyword evidence="2" id="KW-1185">Reference proteome</keyword>
<reference evidence="1" key="1">
    <citation type="submission" date="2018-11" db="EMBL/GenBank/DDBJ databases">
        <authorList>
            <person name="Alioto T."/>
            <person name="Alioto T."/>
        </authorList>
    </citation>
    <scope>NUCLEOTIDE SEQUENCE</scope>
</reference>
<dbReference type="Proteomes" id="UP000596742">
    <property type="component" value="Unassembled WGS sequence"/>
</dbReference>
<accession>A0A8B6HS58</accession>
<gene>
    <name evidence="1" type="ORF">MGAL_10B079197</name>
</gene>
<dbReference type="InterPro" id="IPR013083">
    <property type="entry name" value="Znf_RING/FYVE/PHD"/>
</dbReference>